<evidence type="ECO:0000256" key="1">
    <source>
        <dbReference type="SAM" id="MobiDB-lite"/>
    </source>
</evidence>
<keyword evidence="3" id="KW-1185">Reference proteome</keyword>
<feature type="region of interest" description="Disordered" evidence="1">
    <location>
        <begin position="204"/>
        <end position="234"/>
    </location>
</feature>
<evidence type="ECO:0000313" key="2">
    <source>
        <dbReference type="EMBL" id="KAG8374083.1"/>
    </source>
</evidence>
<evidence type="ECO:0000313" key="3">
    <source>
        <dbReference type="Proteomes" id="UP000826271"/>
    </source>
</evidence>
<gene>
    <name evidence="2" type="ORF">BUALT_Bualt11G0094100</name>
</gene>
<dbReference type="Proteomes" id="UP000826271">
    <property type="component" value="Unassembled WGS sequence"/>
</dbReference>
<dbReference type="AlphaFoldDB" id="A0AAV6WUN4"/>
<accession>A0AAV6WUN4</accession>
<feature type="compositionally biased region" description="Polar residues" evidence="1">
    <location>
        <begin position="204"/>
        <end position="214"/>
    </location>
</feature>
<comment type="caution">
    <text evidence="2">The sequence shown here is derived from an EMBL/GenBank/DDBJ whole genome shotgun (WGS) entry which is preliminary data.</text>
</comment>
<proteinExistence type="predicted"/>
<protein>
    <submittedName>
        <fullName evidence="2">Uncharacterized protein</fullName>
    </submittedName>
</protein>
<name>A0AAV6WUN4_9LAMI</name>
<dbReference type="InterPro" id="IPR011990">
    <property type="entry name" value="TPR-like_helical_dom_sf"/>
</dbReference>
<dbReference type="EMBL" id="WHWC01000011">
    <property type="protein sequence ID" value="KAG8374083.1"/>
    <property type="molecule type" value="Genomic_DNA"/>
</dbReference>
<sequence>MLFLRFSVRSGIEGICLEKDVALEKMVTTTKKEAEERERGTTWISKNNFSVSREVEEFLKLVNKEMYSFSGVGNDMQFYEVETHQQQDKLVGNAWCHFPFCPFLHIDLDSSPANMMLGSDDGKAHHSLASHVDVYKKCMAVDDAKKVFDEMPKRYLVSWIAMIGACTECRNPQDSLDYMSKAIHDELKAISLMERTPLKQSIESWRKGSSNCSPNWPDRSSAEGCGLGKDGDNN</sequence>
<dbReference type="Gene3D" id="1.25.40.10">
    <property type="entry name" value="Tetratricopeptide repeat domain"/>
    <property type="match status" value="1"/>
</dbReference>
<reference evidence="2" key="1">
    <citation type="submission" date="2019-10" db="EMBL/GenBank/DDBJ databases">
        <authorList>
            <person name="Zhang R."/>
            <person name="Pan Y."/>
            <person name="Wang J."/>
            <person name="Ma R."/>
            <person name="Yu S."/>
        </authorList>
    </citation>
    <scope>NUCLEOTIDE SEQUENCE</scope>
    <source>
        <strain evidence="2">LA-IB0</strain>
        <tissue evidence="2">Leaf</tissue>
    </source>
</reference>
<organism evidence="2 3">
    <name type="scientific">Buddleja alternifolia</name>
    <dbReference type="NCBI Taxonomy" id="168488"/>
    <lineage>
        <taxon>Eukaryota</taxon>
        <taxon>Viridiplantae</taxon>
        <taxon>Streptophyta</taxon>
        <taxon>Embryophyta</taxon>
        <taxon>Tracheophyta</taxon>
        <taxon>Spermatophyta</taxon>
        <taxon>Magnoliopsida</taxon>
        <taxon>eudicotyledons</taxon>
        <taxon>Gunneridae</taxon>
        <taxon>Pentapetalae</taxon>
        <taxon>asterids</taxon>
        <taxon>lamiids</taxon>
        <taxon>Lamiales</taxon>
        <taxon>Scrophulariaceae</taxon>
        <taxon>Buddlejeae</taxon>
        <taxon>Buddleja</taxon>
    </lineage>
</organism>